<dbReference type="EMBL" id="DVNO01000005">
    <property type="protein sequence ID" value="HIU65133.1"/>
    <property type="molecule type" value="Genomic_DNA"/>
</dbReference>
<keyword evidence="5 7" id="KW-0067">ATP-binding</keyword>
<name>A0A9D1MRT7_9PROT</name>
<dbReference type="HAMAP" id="MF_00235">
    <property type="entry name" value="Adenylate_kinase_Adk"/>
    <property type="match status" value="1"/>
</dbReference>
<dbReference type="PANTHER" id="PTHR23359">
    <property type="entry name" value="NUCLEOTIDE KINASE"/>
    <property type="match status" value="1"/>
</dbReference>
<dbReference type="GO" id="GO:0005524">
    <property type="term" value="F:ATP binding"/>
    <property type="evidence" value="ECO:0007669"/>
    <property type="project" value="UniProtKB-UniRule"/>
</dbReference>
<comment type="function">
    <text evidence="5">Catalyzes the reversible transfer of the terminal phosphate group between ATP and AMP. Plays an important role in cellular energy homeostasis and in adenine nucleotide metabolism.</text>
</comment>
<feature type="binding site" evidence="5">
    <location>
        <position position="33"/>
    </location>
    <ligand>
        <name>AMP</name>
        <dbReference type="ChEBI" id="CHEBI:456215"/>
    </ligand>
</feature>
<comment type="domain">
    <text evidence="5">Consists of three domains, a large central CORE domain and two small peripheral domains, NMPbind and LID, which undergo movements during catalysis. The LID domain closes over the site of phosphoryl transfer upon ATP binding. Assembling and dissambling the active center during each catalytic cycle provides an effective means to prevent ATP hydrolysis.</text>
</comment>
<comment type="pathway">
    <text evidence="5">Purine metabolism; AMP biosynthesis via salvage pathway; AMP from ADP: step 1/1.</text>
</comment>
<feature type="binding site" evidence="5">
    <location>
        <position position="87"/>
    </location>
    <ligand>
        <name>AMP</name>
        <dbReference type="ChEBI" id="CHEBI:456215"/>
    </ligand>
</feature>
<keyword evidence="3 5" id="KW-0547">Nucleotide-binding</keyword>
<comment type="similarity">
    <text evidence="5 6">Belongs to the adenylate kinase family.</text>
</comment>
<dbReference type="Gene3D" id="3.40.50.300">
    <property type="entry name" value="P-loop containing nucleotide triphosphate hydrolases"/>
    <property type="match status" value="1"/>
</dbReference>
<dbReference type="Pfam" id="PF00406">
    <property type="entry name" value="ADK"/>
    <property type="match status" value="1"/>
</dbReference>
<evidence type="ECO:0000256" key="6">
    <source>
        <dbReference type="RuleBase" id="RU003330"/>
    </source>
</evidence>
<comment type="subunit">
    <text evidence="5 7">Monomer.</text>
</comment>
<dbReference type="GO" id="GO:0005737">
    <property type="term" value="C:cytoplasm"/>
    <property type="evidence" value="ECO:0007669"/>
    <property type="project" value="UniProtKB-SubCell"/>
</dbReference>
<dbReference type="GO" id="GO:0004017">
    <property type="term" value="F:AMP kinase activity"/>
    <property type="evidence" value="ECO:0007669"/>
    <property type="project" value="UniProtKB-UniRule"/>
</dbReference>
<evidence type="ECO:0000256" key="3">
    <source>
        <dbReference type="ARBA" id="ARBA00022741"/>
    </source>
</evidence>
<dbReference type="InterPro" id="IPR027417">
    <property type="entry name" value="P-loop_NTPase"/>
</dbReference>
<sequence>MKKMILLMGGQGVGKGTFARMLRERHDYNYIETGKMLRDAAATNKEIADIMARGELLPFETLAKLVSANITSDKDILLDGFPRTIDQAKWLVDNYSDKFDIHVLYLDVPEEIMIKRIQKRIREGGGRADDADINAVHKRLEIFWNTTKPAIDWLSTVKGIKFSDVDVQGDLEDNFKNILNALQQ</sequence>
<comment type="catalytic activity">
    <reaction evidence="5 7">
        <text>AMP + ATP = 2 ADP</text>
        <dbReference type="Rhea" id="RHEA:12973"/>
        <dbReference type="ChEBI" id="CHEBI:30616"/>
        <dbReference type="ChEBI" id="CHEBI:456215"/>
        <dbReference type="ChEBI" id="CHEBI:456216"/>
        <dbReference type="EC" id="2.7.4.3"/>
    </reaction>
</comment>
<dbReference type="GO" id="GO:0044209">
    <property type="term" value="P:AMP salvage"/>
    <property type="evidence" value="ECO:0007669"/>
    <property type="project" value="UniProtKB-UniRule"/>
</dbReference>
<evidence type="ECO:0000313" key="9">
    <source>
        <dbReference type="Proteomes" id="UP000824142"/>
    </source>
</evidence>
<feature type="binding site" evidence="5">
    <location>
        <begin position="55"/>
        <end position="57"/>
    </location>
    <ligand>
        <name>AMP</name>
        <dbReference type="ChEBI" id="CHEBI:456215"/>
    </ligand>
</feature>
<feature type="binding site" evidence="5">
    <location>
        <position position="127"/>
    </location>
    <ligand>
        <name>AMP</name>
        <dbReference type="ChEBI" id="CHEBI:456215"/>
    </ligand>
</feature>
<dbReference type="PROSITE" id="PS00113">
    <property type="entry name" value="ADENYLATE_KINASE"/>
    <property type="match status" value="1"/>
</dbReference>
<feature type="binding site" evidence="5">
    <location>
        <begin position="12"/>
        <end position="17"/>
    </location>
    <ligand>
        <name>ATP</name>
        <dbReference type="ChEBI" id="CHEBI:30616"/>
    </ligand>
</feature>
<accession>A0A9D1MRT7</accession>
<comment type="caution">
    <text evidence="5">Lacks conserved residue(s) required for the propagation of feature annotation.</text>
</comment>
<protein>
    <recommendedName>
        <fullName evidence="5 7">Adenylate kinase</fullName>
        <shortName evidence="5">AK</shortName>
        <ecNumber evidence="5 7">2.7.4.3</ecNumber>
    </recommendedName>
    <alternativeName>
        <fullName evidence="5">ATP-AMP transphosphorylase</fullName>
    </alternativeName>
    <alternativeName>
        <fullName evidence="5">ATP:AMP phosphotransferase</fullName>
    </alternativeName>
    <alternativeName>
        <fullName evidence="5">Adenylate monophosphate kinase</fullName>
    </alternativeName>
</protein>
<evidence type="ECO:0000256" key="2">
    <source>
        <dbReference type="ARBA" id="ARBA00022727"/>
    </source>
</evidence>
<evidence type="ECO:0000313" key="8">
    <source>
        <dbReference type="EMBL" id="HIU65133.1"/>
    </source>
</evidence>
<evidence type="ECO:0000256" key="5">
    <source>
        <dbReference type="HAMAP-Rule" id="MF_00235"/>
    </source>
</evidence>
<feature type="binding site" evidence="5">
    <location>
        <position position="38"/>
    </location>
    <ligand>
        <name>AMP</name>
        <dbReference type="ChEBI" id="CHEBI:456215"/>
    </ligand>
</feature>
<keyword evidence="5" id="KW-0963">Cytoplasm</keyword>
<comment type="caution">
    <text evidence="8">The sequence shown here is derived from an EMBL/GenBank/DDBJ whole genome shotgun (WGS) entry which is preliminary data.</text>
</comment>
<comment type="subcellular location">
    <subcellularLocation>
        <location evidence="5 7">Cytoplasm</location>
    </subcellularLocation>
</comment>
<feature type="binding site" evidence="5">
    <location>
        <position position="120"/>
    </location>
    <ligand>
        <name>ATP</name>
        <dbReference type="ChEBI" id="CHEBI:30616"/>
    </ligand>
</feature>
<keyword evidence="4 5" id="KW-0418">Kinase</keyword>
<organism evidence="8 9">
    <name type="scientific">Candidatus Enterousia avicola</name>
    <dbReference type="NCBI Taxonomy" id="2840787"/>
    <lineage>
        <taxon>Bacteria</taxon>
        <taxon>Pseudomonadati</taxon>
        <taxon>Pseudomonadota</taxon>
        <taxon>Alphaproteobacteria</taxon>
        <taxon>Candidatus Enterousia</taxon>
    </lineage>
</organism>
<proteinExistence type="inferred from homology"/>
<reference evidence="8" key="1">
    <citation type="submission" date="2020-10" db="EMBL/GenBank/DDBJ databases">
        <authorList>
            <person name="Gilroy R."/>
        </authorList>
    </citation>
    <scope>NUCLEOTIDE SEQUENCE</scope>
    <source>
        <strain evidence="8">CHK136-897</strain>
    </source>
</reference>
<evidence type="ECO:0000256" key="1">
    <source>
        <dbReference type="ARBA" id="ARBA00022679"/>
    </source>
</evidence>
<feature type="binding site" evidence="5">
    <location>
        <position position="139"/>
    </location>
    <ligand>
        <name>AMP</name>
        <dbReference type="ChEBI" id="CHEBI:456215"/>
    </ligand>
</feature>
<gene>
    <name evidence="5" type="primary">adk</name>
    <name evidence="8" type="ORF">IAC63_00640</name>
</gene>
<evidence type="ECO:0000256" key="7">
    <source>
        <dbReference type="RuleBase" id="RU003331"/>
    </source>
</evidence>
<reference evidence="8" key="2">
    <citation type="journal article" date="2021" name="PeerJ">
        <title>Extensive microbial diversity within the chicken gut microbiome revealed by metagenomics and culture.</title>
        <authorList>
            <person name="Gilroy R."/>
            <person name="Ravi A."/>
            <person name="Getino M."/>
            <person name="Pursley I."/>
            <person name="Horton D.L."/>
            <person name="Alikhan N.F."/>
            <person name="Baker D."/>
            <person name="Gharbi K."/>
            <person name="Hall N."/>
            <person name="Watson M."/>
            <person name="Adriaenssens E.M."/>
            <person name="Foster-Nyarko E."/>
            <person name="Jarju S."/>
            <person name="Secka A."/>
            <person name="Antonio M."/>
            <person name="Oren A."/>
            <person name="Chaudhuri R.R."/>
            <person name="La Ragione R."/>
            <person name="Hildebrand F."/>
            <person name="Pallen M.J."/>
        </authorList>
    </citation>
    <scope>NUCLEOTIDE SEQUENCE</scope>
    <source>
        <strain evidence="8">CHK136-897</strain>
    </source>
</reference>
<evidence type="ECO:0000256" key="4">
    <source>
        <dbReference type="ARBA" id="ARBA00022777"/>
    </source>
</evidence>
<dbReference type="AlphaFoldDB" id="A0A9D1MRT7"/>
<keyword evidence="2 5" id="KW-0545">Nucleotide biosynthesis</keyword>
<keyword evidence="1 5" id="KW-0808">Transferase</keyword>
<dbReference type="InterPro" id="IPR000850">
    <property type="entry name" value="Adenylat/UMP-CMP_kin"/>
</dbReference>
<dbReference type="PRINTS" id="PR00094">
    <property type="entry name" value="ADENYLTKNASE"/>
</dbReference>
<dbReference type="SUPFAM" id="SSF52540">
    <property type="entry name" value="P-loop containing nucleoside triphosphate hydrolases"/>
    <property type="match status" value="1"/>
</dbReference>
<feature type="binding site" evidence="5">
    <location>
        <begin position="80"/>
        <end position="83"/>
    </location>
    <ligand>
        <name>AMP</name>
        <dbReference type="ChEBI" id="CHEBI:456215"/>
    </ligand>
</feature>
<dbReference type="EC" id="2.7.4.3" evidence="5 7"/>
<dbReference type="CDD" id="cd01428">
    <property type="entry name" value="ADK"/>
    <property type="match status" value="1"/>
</dbReference>
<dbReference type="Proteomes" id="UP000824142">
    <property type="component" value="Unassembled WGS sequence"/>
</dbReference>
<feature type="binding site" evidence="5">
    <location>
        <position position="169"/>
    </location>
    <ligand>
        <name>ATP</name>
        <dbReference type="ChEBI" id="CHEBI:30616"/>
    </ligand>
</feature>
<dbReference type="InterPro" id="IPR033690">
    <property type="entry name" value="Adenylat_kinase_CS"/>
</dbReference>